<evidence type="ECO:0000313" key="1">
    <source>
        <dbReference type="EMBL" id="WPU63600.1"/>
    </source>
</evidence>
<dbReference type="AlphaFoldDB" id="A0AAX4HK79"/>
<reference evidence="1 2" key="1">
    <citation type="submission" date="2023-11" db="EMBL/GenBank/DDBJ databases">
        <title>Peredibacter starrii A3.12.</title>
        <authorList>
            <person name="Mitchell R.J."/>
        </authorList>
    </citation>
    <scope>NUCLEOTIDE SEQUENCE [LARGE SCALE GENOMIC DNA]</scope>
    <source>
        <strain evidence="1 2">A3.12</strain>
    </source>
</reference>
<protein>
    <recommendedName>
        <fullName evidence="3">VOC domain-containing protein</fullName>
    </recommendedName>
</protein>
<dbReference type="Proteomes" id="UP001324634">
    <property type="component" value="Chromosome"/>
</dbReference>
<dbReference type="SUPFAM" id="SSF54593">
    <property type="entry name" value="Glyoxalase/Bleomycin resistance protein/Dihydroxybiphenyl dioxygenase"/>
    <property type="match status" value="1"/>
</dbReference>
<name>A0AAX4HK79_9BACT</name>
<dbReference type="Gene3D" id="3.10.180.10">
    <property type="entry name" value="2,3-Dihydroxybiphenyl 1,2-Dioxygenase, domain 1"/>
    <property type="match status" value="1"/>
</dbReference>
<dbReference type="RefSeq" id="WP_321390600.1">
    <property type="nucleotide sequence ID" value="NZ_CP139487.1"/>
</dbReference>
<dbReference type="EMBL" id="CP139487">
    <property type="protein sequence ID" value="WPU63600.1"/>
    <property type="molecule type" value="Genomic_DNA"/>
</dbReference>
<dbReference type="KEGG" id="psti:SOO65_12960"/>
<dbReference type="InterPro" id="IPR029068">
    <property type="entry name" value="Glyas_Bleomycin-R_OHBP_Dase"/>
</dbReference>
<gene>
    <name evidence="1" type="ORF">SOO65_12960</name>
</gene>
<sequence length="253" mass="29639">MKHSFQNFQIDHMTLLLQPRLYHVAYVIFNVIFGVRPEDILYDKRKEWIPGEGEKSLTFAAKLGEANKDDKAKNKTIVAIVQPSEPMNQPSHVREMLDSHNAAALYQHMALRTNDLLAFHKFATERGVNFITPILKDEDEDLIQVFSGEWYYPGIRSSAMFFEFIQRKPAAETLDALQKANKELWFRDETFLGLYGEKEREYQSGKVTPFIDFELFELIENEIKGMKTFEMNQETMDRCEKIMMDYAKKKNSK</sequence>
<proteinExistence type="predicted"/>
<keyword evidence="2" id="KW-1185">Reference proteome</keyword>
<accession>A0AAX4HK79</accession>
<evidence type="ECO:0000313" key="2">
    <source>
        <dbReference type="Proteomes" id="UP001324634"/>
    </source>
</evidence>
<organism evidence="1 2">
    <name type="scientific">Peredibacter starrii</name>
    <dbReference type="NCBI Taxonomy" id="28202"/>
    <lineage>
        <taxon>Bacteria</taxon>
        <taxon>Pseudomonadati</taxon>
        <taxon>Bdellovibrionota</taxon>
        <taxon>Bacteriovoracia</taxon>
        <taxon>Bacteriovoracales</taxon>
        <taxon>Bacteriovoracaceae</taxon>
        <taxon>Peredibacter</taxon>
    </lineage>
</organism>
<evidence type="ECO:0008006" key="3">
    <source>
        <dbReference type="Google" id="ProtNLM"/>
    </source>
</evidence>